<evidence type="ECO:0000313" key="2">
    <source>
        <dbReference type="EMBL" id="KNY28316.1"/>
    </source>
</evidence>
<dbReference type="InterPro" id="IPR010879">
    <property type="entry name" value="DUF1508"/>
</dbReference>
<protein>
    <recommendedName>
        <fullName evidence="1">DUF1508 domain-containing protein</fullName>
    </recommendedName>
</protein>
<sequence length="55" mass="6662">MDNKVKDIWEFNEDSQGMWRWKLNIQNGRIRGVYSQGYKNKEDCIINARKHGYID</sequence>
<dbReference type="AlphaFoldDB" id="A0A0L6JR52"/>
<dbReference type="Proteomes" id="UP000036923">
    <property type="component" value="Unassembled WGS sequence"/>
</dbReference>
<dbReference type="eggNOG" id="COG3422">
    <property type="taxonomic scope" value="Bacteria"/>
</dbReference>
<gene>
    <name evidence="2" type="ORF">Bccel_3590</name>
</gene>
<feature type="domain" description="DUF1508" evidence="1">
    <location>
        <begin position="14"/>
        <end position="44"/>
    </location>
</feature>
<dbReference type="Pfam" id="PF07411">
    <property type="entry name" value="DUF1508"/>
    <property type="match status" value="1"/>
</dbReference>
<dbReference type="EMBL" id="LGTC01000001">
    <property type="protein sequence ID" value="KNY28316.1"/>
    <property type="molecule type" value="Genomic_DNA"/>
</dbReference>
<organism evidence="2 3">
    <name type="scientific">Pseudobacteroides cellulosolvens ATCC 35603 = DSM 2933</name>
    <dbReference type="NCBI Taxonomy" id="398512"/>
    <lineage>
        <taxon>Bacteria</taxon>
        <taxon>Bacillati</taxon>
        <taxon>Bacillota</taxon>
        <taxon>Clostridia</taxon>
        <taxon>Eubacteriales</taxon>
        <taxon>Oscillospiraceae</taxon>
        <taxon>Pseudobacteroides</taxon>
    </lineage>
</organism>
<reference evidence="3" key="1">
    <citation type="submission" date="2015-07" db="EMBL/GenBank/DDBJ databases">
        <title>Near-Complete Genome Sequence of the Cellulolytic Bacterium Bacteroides (Pseudobacteroides) cellulosolvens ATCC 35603.</title>
        <authorList>
            <person name="Dassa B."/>
            <person name="Utturkar S.M."/>
            <person name="Klingeman D.M."/>
            <person name="Hurt R.A."/>
            <person name="Keller M."/>
            <person name="Xu J."/>
            <person name="Reddy Y.H.K."/>
            <person name="Borovok I."/>
            <person name="Grinberg I.R."/>
            <person name="Lamed R."/>
            <person name="Zhivin O."/>
            <person name="Bayer E.A."/>
            <person name="Brown S.D."/>
        </authorList>
    </citation>
    <scope>NUCLEOTIDE SEQUENCE [LARGE SCALE GENOMIC DNA]</scope>
    <source>
        <strain evidence="3">DSM 2933</strain>
    </source>
</reference>
<dbReference type="STRING" id="398512.Bccel_3590"/>
<proteinExistence type="predicted"/>
<comment type="caution">
    <text evidence="2">The sequence shown here is derived from an EMBL/GenBank/DDBJ whole genome shotgun (WGS) entry which is preliminary data.</text>
</comment>
<dbReference type="Gene3D" id="3.30.160.160">
    <property type="entry name" value="YegP-like"/>
    <property type="match status" value="1"/>
</dbReference>
<dbReference type="RefSeq" id="WP_081926797.1">
    <property type="nucleotide sequence ID" value="NZ_JQKC01000007.1"/>
</dbReference>
<accession>A0A0L6JR52</accession>
<dbReference type="SUPFAM" id="SSF160113">
    <property type="entry name" value="YegP-like"/>
    <property type="match status" value="1"/>
</dbReference>
<dbReference type="OrthoDB" id="9802792at2"/>
<evidence type="ECO:0000313" key="3">
    <source>
        <dbReference type="Proteomes" id="UP000036923"/>
    </source>
</evidence>
<name>A0A0L6JR52_9FIRM</name>
<evidence type="ECO:0000259" key="1">
    <source>
        <dbReference type="Pfam" id="PF07411"/>
    </source>
</evidence>
<keyword evidence="3" id="KW-1185">Reference proteome</keyword>
<dbReference type="InterPro" id="IPR036913">
    <property type="entry name" value="YegP-like_sf"/>
</dbReference>